<dbReference type="Pfam" id="PF07690">
    <property type="entry name" value="MFS_1"/>
    <property type="match status" value="1"/>
</dbReference>
<dbReference type="RefSeq" id="WP_188640623.1">
    <property type="nucleotide sequence ID" value="NZ_BMHM01000010.1"/>
</dbReference>
<keyword evidence="1 4" id="KW-0812">Transmembrane</keyword>
<name>A0ABQ1PN49_9GAMM</name>
<dbReference type="EMBL" id="BMHM01000010">
    <property type="protein sequence ID" value="GGD00088.1"/>
    <property type="molecule type" value="Genomic_DNA"/>
</dbReference>
<dbReference type="PANTHER" id="PTHR23539:SF1">
    <property type="entry name" value="MAJOR FACILITATOR SUPERFAMILY (MFS) PROFILE DOMAIN-CONTAINING PROTEIN"/>
    <property type="match status" value="1"/>
</dbReference>
<protein>
    <submittedName>
        <fullName evidence="6">MFS-type transporter</fullName>
    </submittedName>
</protein>
<feature type="transmembrane region" description="Helical" evidence="4">
    <location>
        <begin position="141"/>
        <end position="159"/>
    </location>
</feature>
<feature type="transmembrane region" description="Helical" evidence="4">
    <location>
        <begin position="76"/>
        <end position="98"/>
    </location>
</feature>
<feature type="transmembrane region" description="Helical" evidence="4">
    <location>
        <begin position="219"/>
        <end position="241"/>
    </location>
</feature>
<dbReference type="InterPro" id="IPR020846">
    <property type="entry name" value="MFS_dom"/>
</dbReference>
<gene>
    <name evidence="6" type="ORF">GCM10011382_33280</name>
</gene>
<dbReference type="InterPro" id="IPR011701">
    <property type="entry name" value="MFS"/>
</dbReference>
<evidence type="ECO:0000313" key="6">
    <source>
        <dbReference type="EMBL" id="GGD00088.1"/>
    </source>
</evidence>
<keyword evidence="7" id="KW-1185">Reference proteome</keyword>
<sequence>MQKDITVQSRRGLDWMNFFLADVRDGVGPYLAIFLLASQNWSSSDIGLVMGAMGVATGLAQIPAGKWMDSVRNKRLLLSGACGVVAIACPLMALYPVMWVVLPAQIAIGAAAAFILPGIASLTLGLVGHRQLAGHTGRNEVFNHAGNIVAALLAGAVGYFIANEYIFWVVSLWSLFSIVSVMTIRPSEVDDAQARGAERGSAGEIHIAKFLPLLKNRNILIFATVVMLFHFGNAAMLPLVGQQLSTQANGEGASLWMSACIILAQLVMIPIAKFAGKYVDIWGTRPVFMIALVALPIRGVLYTLSDAPMYLLAVQMLDGVGAGIFGVIWVLVVADLTKGSGHYSLTLGLMNVAHMVGFFLSQTTAGRVVDTAGSFSAGFLYLAAVAGLALLLFAVAMPETRTLGLGGRLKGKSDTALT</sequence>
<evidence type="ECO:0000256" key="3">
    <source>
        <dbReference type="ARBA" id="ARBA00023136"/>
    </source>
</evidence>
<reference evidence="7" key="1">
    <citation type="journal article" date="2019" name="Int. J. Syst. Evol. Microbiol.">
        <title>The Global Catalogue of Microorganisms (GCM) 10K type strain sequencing project: providing services to taxonomists for standard genome sequencing and annotation.</title>
        <authorList>
            <consortium name="The Broad Institute Genomics Platform"/>
            <consortium name="The Broad Institute Genome Sequencing Center for Infectious Disease"/>
            <person name="Wu L."/>
            <person name="Ma J."/>
        </authorList>
    </citation>
    <scope>NUCLEOTIDE SEQUENCE [LARGE SCALE GENOMIC DNA]</scope>
    <source>
        <strain evidence="7">CGMCC 1.15122</strain>
    </source>
</reference>
<feature type="transmembrane region" description="Helical" evidence="4">
    <location>
        <begin position="310"/>
        <end position="334"/>
    </location>
</feature>
<evidence type="ECO:0000256" key="2">
    <source>
        <dbReference type="ARBA" id="ARBA00022989"/>
    </source>
</evidence>
<feature type="transmembrane region" description="Helical" evidence="4">
    <location>
        <begin position="287"/>
        <end position="304"/>
    </location>
</feature>
<evidence type="ECO:0000256" key="4">
    <source>
        <dbReference type="SAM" id="Phobius"/>
    </source>
</evidence>
<feature type="transmembrane region" description="Helical" evidence="4">
    <location>
        <begin position="372"/>
        <end position="395"/>
    </location>
</feature>
<keyword evidence="3 4" id="KW-0472">Membrane</keyword>
<proteinExistence type="predicted"/>
<evidence type="ECO:0000256" key="1">
    <source>
        <dbReference type="ARBA" id="ARBA00022692"/>
    </source>
</evidence>
<feature type="transmembrane region" description="Helical" evidence="4">
    <location>
        <begin position="253"/>
        <end position="275"/>
    </location>
</feature>
<organism evidence="6 7">
    <name type="scientific">Vreelandella lutescens</name>
    <dbReference type="NCBI Taxonomy" id="1602943"/>
    <lineage>
        <taxon>Bacteria</taxon>
        <taxon>Pseudomonadati</taxon>
        <taxon>Pseudomonadota</taxon>
        <taxon>Gammaproteobacteria</taxon>
        <taxon>Oceanospirillales</taxon>
        <taxon>Halomonadaceae</taxon>
        <taxon>Vreelandella</taxon>
    </lineage>
</organism>
<dbReference type="Proteomes" id="UP000597301">
    <property type="component" value="Unassembled WGS sequence"/>
</dbReference>
<feature type="domain" description="Major facilitator superfamily (MFS) profile" evidence="5">
    <location>
        <begin position="204"/>
        <end position="418"/>
    </location>
</feature>
<feature type="transmembrane region" description="Helical" evidence="4">
    <location>
        <begin position="104"/>
        <end position="129"/>
    </location>
</feature>
<dbReference type="PANTHER" id="PTHR23539">
    <property type="entry name" value="MFS TRANSPORTER"/>
    <property type="match status" value="1"/>
</dbReference>
<dbReference type="InterPro" id="IPR036259">
    <property type="entry name" value="MFS_trans_sf"/>
</dbReference>
<comment type="caution">
    <text evidence="6">The sequence shown here is derived from an EMBL/GenBank/DDBJ whole genome shotgun (WGS) entry which is preliminary data.</text>
</comment>
<dbReference type="Gene3D" id="1.20.1250.20">
    <property type="entry name" value="MFS general substrate transporter like domains"/>
    <property type="match status" value="2"/>
</dbReference>
<dbReference type="PROSITE" id="PS50850">
    <property type="entry name" value="MFS"/>
    <property type="match status" value="1"/>
</dbReference>
<evidence type="ECO:0000313" key="7">
    <source>
        <dbReference type="Proteomes" id="UP000597301"/>
    </source>
</evidence>
<dbReference type="SUPFAM" id="SSF103473">
    <property type="entry name" value="MFS general substrate transporter"/>
    <property type="match status" value="1"/>
</dbReference>
<keyword evidence="2 4" id="KW-1133">Transmembrane helix</keyword>
<evidence type="ECO:0000259" key="5">
    <source>
        <dbReference type="PROSITE" id="PS50850"/>
    </source>
</evidence>
<feature type="transmembrane region" description="Helical" evidence="4">
    <location>
        <begin position="341"/>
        <end position="360"/>
    </location>
</feature>
<accession>A0ABQ1PN49</accession>